<dbReference type="PROSITE" id="PS51792">
    <property type="entry name" value="YIPPEE"/>
    <property type="match status" value="1"/>
</dbReference>
<dbReference type="AlphaFoldDB" id="A0A7J6VTT0"/>
<proteinExistence type="predicted"/>
<evidence type="ECO:0000313" key="2">
    <source>
        <dbReference type="EMBL" id="KAF5188293.1"/>
    </source>
</evidence>
<organism evidence="2 3">
    <name type="scientific">Thalictrum thalictroides</name>
    <name type="common">Rue-anemone</name>
    <name type="synonym">Anemone thalictroides</name>
    <dbReference type="NCBI Taxonomy" id="46969"/>
    <lineage>
        <taxon>Eukaryota</taxon>
        <taxon>Viridiplantae</taxon>
        <taxon>Streptophyta</taxon>
        <taxon>Embryophyta</taxon>
        <taxon>Tracheophyta</taxon>
        <taxon>Spermatophyta</taxon>
        <taxon>Magnoliopsida</taxon>
        <taxon>Ranunculales</taxon>
        <taxon>Ranunculaceae</taxon>
        <taxon>Thalictroideae</taxon>
        <taxon>Thalictrum</taxon>
    </lineage>
</organism>
<evidence type="ECO:0000259" key="1">
    <source>
        <dbReference type="PROSITE" id="PS51792"/>
    </source>
</evidence>
<name>A0A7J6VTT0_THATH</name>
<sequence length="87" mass="9651">MDGGGSIVDIVGLTDEGNTYCCKDCQTHFALSDDVVSKETVDHESQKYKEGKFVLERNKILGPDRRNPSDTLAVQIGRLRIAAEEHE</sequence>
<accession>A0A7J6VTT0</accession>
<dbReference type="OrthoDB" id="1930812at2759"/>
<comment type="caution">
    <text evidence="2">The sequence shown here is derived from an EMBL/GenBank/DDBJ whole genome shotgun (WGS) entry which is preliminary data.</text>
</comment>
<gene>
    <name evidence="2" type="ORF">FRX31_022116</name>
</gene>
<reference evidence="2 3" key="1">
    <citation type="submission" date="2020-06" db="EMBL/GenBank/DDBJ databases">
        <title>Transcriptomic and genomic resources for Thalictrum thalictroides and T. hernandezii: Facilitating candidate gene discovery in an emerging model plant lineage.</title>
        <authorList>
            <person name="Arias T."/>
            <person name="Riano-Pachon D.M."/>
            <person name="Di Stilio V.S."/>
        </authorList>
    </citation>
    <scope>NUCLEOTIDE SEQUENCE [LARGE SCALE GENOMIC DNA]</scope>
    <source>
        <strain evidence="3">cv. WT478/WT964</strain>
        <tissue evidence="2">Leaves</tissue>
    </source>
</reference>
<dbReference type="EMBL" id="JABWDY010026938">
    <property type="protein sequence ID" value="KAF5188293.1"/>
    <property type="molecule type" value="Genomic_DNA"/>
</dbReference>
<evidence type="ECO:0000313" key="3">
    <source>
        <dbReference type="Proteomes" id="UP000554482"/>
    </source>
</evidence>
<dbReference type="InterPro" id="IPR034751">
    <property type="entry name" value="Yippee"/>
</dbReference>
<keyword evidence="3" id="KW-1185">Reference proteome</keyword>
<dbReference type="Proteomes" id="UP000554482">
    <property type="component" value="Unassembled WGS sequence"/>
</dbReference>
<protein>
    <recommendedName>
        <fullName evidence="1">Yippee domain-containing protein</fullName>
    </recommendedName>
</protein>
<feature type="domain" description="Yippee" evidence="1">
    <location>
        <begin position="1"/>
        <end position="64"/>
    </location>
</feature>